<evidence type="ECO:0000313" key="1">
    <source>
        <dbReference type="EMBL" id="KAI8423843.1"/>
    </source>
</evidence>
<dbReference type="EMBL" id="CM046122">
    <property type="protein sequence ID" value="KAI8423843.1"/>
    <property type="molecule type" value="Genomic_DNA"/>
</dbReference>
<comment type="caution">
    <text evidence="1">The sequence shown here is derived from an EMBL/GenBank/DDBJ whole genome shotgun (WGS) entry which is preliminary data.</text>
</comment>
<evidence type="ECO:0000313" key="2">
    <source>
        <dbReference type="Proteomes" id="UP001064048"/>
    </source>
</evidence>
<organism evidence="1 2">
    <name type="scientific">Choristoneura fumiferana</name>
    <name type="common">Spruce budworm moth</name>
    <name type="synonym">Archips fumiferana</name>
    <dbReference type="NCBI Taxonomy" id="7141"/>
    <lineage>
        <taxon>Eukaryota</taxon>
        <taxon>Metazoa</taxon>
        <taxon>Ecdysozoa</taxon>
        <taxon>Arthropoda</taxon>
        <taxon>Hexapoda</taxon>
        <taxon>Insecta</taxon>
        <taxon>Pterygota</taxon>
        <taxon>Neoptera</taxon>
        <taxon>Endopterygota</taxon>
        <taxon>Lepidoptera</taxon>
        <taxon>Glossata</taxon>
        <taxon>Ditrysia</taxon>
        <taxon>Tortricoidea</taxon>
        <taxon>Tortricidae</taxon>
        <taxon>Tortricinae</taxon>
        <taxon>Choristoneura</taxon>
    </lineage>
</organism>
<name>A0ACC0JI89_CHOFU</name>
<protein>
    <submittedName>
        <fullName evidence="1">Uncharacterized protein</fullName>
    </submittedName>
</protein>
<keyword evidence="2" id="KW-1185">Reference proteome</keyword>
<sequence>MFGVSHNHDTSASQHESVLVLAAVALSASAGPRRDTVTMRPAVAAATAAPAAASEVASARAAPRGRLQLRRWLLLRRRTWRWFLVRRSDLQHLRRRRRRWLLFRRGGFSSGGGGFSSGGGGFGGGFGGAPIVQKHIYVHVPPPEPKNSAPDYRRRWCAPEALQDHLSLRLPHLPHRRAPHPRSGPERREDPRLRVGQEPTNSPTSPSPPPLPPSPRSPRLLHQVQDQKEGGGAIALAAVSVADTAAASVADTAAASVGSIGGGSIGGGHGGSSGGGVSSSYGPPGQSGPY</sequence>
<gene>
    <name evidence="1" type="ORF">MSG28_012853</name>
</gene>
<dbReference type="Proteomes" id="UP001064048">
    <property type="component" value="Chromosome 22"/>
</dbReference>
<reference evidence="1 2" key="1">
    <citation type="journal article" date="2022" name="Genome Biol. Evol.">
        <title>The Spruce Budworm Genome: Reconstructing the Evolutionary History of Antifreeze Proteins.</title>
        <authorList>
            <person name="Beliveau C."/>
            <person name="Gagne P."/>
            <person name="Picq S."/>
            <person name="Vernygora O."/>
            <person name="Keeling C.I."/>
            <person name="Pinkney K."/>
            <person name="Doucet D."/>
            <person name="Wen F."/>
            <person name="Johnston J.S."/>
            <person name="Maaroufi H."/>
            <person name="Boyle B."/>
            <person name="Laroche J."/>
            <person name="Dewar K."/>
            <person name="Juretic N."/>
            <person name="Blackburn G."/>
            <person name="Nisole A."/>
            <person name="Brunet B."/>
            <person name="Brandao M."/>
            <person name="Lumley L."/>
            <person name="Duan J."/>
            <person name="Quan G."/>
            <person name="Lucarotti C.J."/>
            <person name="Roe A.D."/>
            <person name="Sperling F.A.H."/>
            <person name="Levesque R.C."/>
            <person name="Cusson M."/>
        </authorList>
    </citation>
    <scope>NUCLEOTIDE SEQUENCE [LARGE SCALE GENOMIC DNA]</scope>
    <source>
        <strain evidence="1">Glfc:IPQL:Cfum</strain>
    </source>
</reference>
<proteinExistence type="predicted"/>
<accession>A0ACC0JI89</accession>